<proteinExistence type="predicted"/>
<dbReference type="AlphaFoldDB" id="A0A7Y9R0T6"/>
<dbReference type="EMBL" id="JACCFH010000001">
    <property type="protein sequence ID" value="NYG33383.1"/>
    <property type="molecule type" value="Genomic_DNA"/>
</dbReference>
<comment type="caution">
    <text evidence="1">The sequence shown here is derived from an EMBL/GenBank/DDBJ whole genome shotgun (WGS) entry which is preliminary data.</text>
</comment>
<keyword evidence="2" id="KW-1185">Reference proteome</keyword>
<evidence type="ECO:0000313" key="2">
    <source>
        <dbReference type="Proteomes" id="UP000518288"/>
    </source>
</evidence>
<reference evidence="1 2" key="1">
    <citation type="submission" date="2020-07" db="EMBL/GenBank/DDBJ databases">
        <title>Genomic Encyclopedia of Archaeal and Bacterial Type Strains, Phase II (KMG-II): from individual species to whole genera.</title>
        <authorList>
            <person name="Goeker M."/>
        </authorList>
    </citation>
    <scope>NUCLEOTIDE SEQUENCE [LARGE SCALE GENOMIC DNA]</scope>
    <source>
        <strain evidence="1 2">DSM 21226</strain>
    </source>
</reference>
<organism evidence="1 2">
    <name type="scientific">Sphaerotilus montanus</name>
    <dbReference type="NCBI Taxonomy" id="522889"/>
    <lineage>
        <taxon>Bacteria</taxon>
        <taxon>Pseudomonadati</taxon>
        <taxon>Pseudomonadota</taxon>
        <taxon>Betaproteobacteria</taxon>
        <taxon>Burkholderiales</taxon>
        <taxon>Sphaerotilaceae</taxon>
        <taxon>Sphaerotilus</taxon>
    </lineage>
</organism>
<accession>A0A7Y9R0T6</accession>
<dbReference type="RefSeq" id="WP_179634152.1">
    <property type="nucleotide sequence ID" value="NZ_JACCFH010000001.1"/>
</dbReference>
<sequence length="389" mass="43882">MIQMYPKAIVLTNQHPFGGTEMMAQSIRSALDANGYDTRIININDRNDLESLPVLVSDPHLALVMTTGTLPLLVRIDGKPIWRAIAAQVQFITYVIDAWPYDYVRVEPFRRFIEDWNIKNNLHTVSLEANDAKLIGPRAHYMPSGAYPAPHRQGPKIYPDRLFMWASANKELAVTMVHDEFRDTFHANNAWHLSEQKIERASEALRYTTTVHGLSAIAAALETPADILVKPDTMTALCALDSCLKRYRRVKVAKALRGLPVDIYGENWEQHVGGTASFRLLKPNPDHNHAFGYICQQYAGLFNFDPNFGHGTNERAVSALAMGIPIANNFNIRTDHLSGCYPYHFSDESIRIAAERLLNHEGEVPIVADHTWEYLIGLLLRGIARQTKN</sequence>
<dbReference type="Proteomes" id="UP000518288">
    <property type="component" value="Unassembled WGS sequence"/>
</dbReference>
<evidence type="ECO:0008006" key="3">
    <source>
        <dbReference type="Google" id="ProtNLM"/>
    </source>
</evidence>
<protein>
    <recommendedName>
        <fullName evidence="3">Glycosyltransferase family 1 protein</fullName>
    </recommendedName>
</protein>
<gene>
    <name evidence="1" type="ORF">BDD16_002369</name>
</gene>
<name>A0A7Y9R0T6_9BURK</name>
<evidence type="ECO:0000313" key="1">
    <source>
        <dbReference type="EMBL" id="NYG33383.1"/>
    </source>
</evidence>